<protein>
    <recommendedName>
        <fullName evidence="2">Enoyl reductase (ER) domain-containing protein</fullName>
    </recommendedName>
</protein>
<organism evidence="3">
    <name type="scientific">Pseudo-nitzschia australis</name>
    <dbReference type="NCBI Taxonomy" id="44445"/>
    <lineage>
        <taxon>Eukaryota</taxon>
        <taxon>Sar</taxon>
        <taxon>Stramenopiles</taxon>
        <taxon>Ochrophyta</taxon>
        <taxon>Bacillariophyta</taxon>
        <taxon>Bacillariophyceae</taxon>
        <taxon>Bacillariophycidae</taxon>
        <taxon>Bacillariales</taxon>
        <taxon>Bacillariaceae</taxon>
        <taxon>Pseudo-nitzschia</taxon>
    </lineage>
</organism>
<dbReference type="InterPro" id="IPR013149">
    <property type="entry name" value="ADH-like_C"/>
</dbReference>
<feature type="domain" description="Enoyl reductase (ER)" evidence="2">
    <location>
        <begin position="79"/>
        <end position="419"/>
    </location>
</feature>
<dbReference type="InterPro" id="IPR011032">
    <property type="entry name" value="GroES-like_sf"/>
</dbReference>
<dbReference type="PANTHER" id="PTHR43205">
    <property type="entry name" value="PROSTAGLANDIN REDUCTASE"/>
    <property type="match status" value="1"/>
</dbReference>
<dbReference type="Pfam" id="PF00107">
    <property type="entry name" value="ADH_zinc_N"/>
    <property type="match status" value="1"/>
</dbReference>
<feature type="region of interest" description="Disordered" evidence="1">
    <location>
        <begin position="68"/>
        <end position="91"/>
    </location>
</feature>
<dbReference type="CDD" id="cd05288">
    <property type="entry name" value="PGDH"/>
    <property type="match status" value="1"/>
</dbReference>
<dbReference type="PANTHER" id="PTHR43205:SF7">
    <property type="entry name" value="PROSTAGLANDIN REDUCTASE 1"/>
    <property type="match status" value="1"/>
</dbReference>
<dbReference type="SUPFAM" id="SSF50129">
    <property type="entry name" value="GroES-like"/>
    <property type="match status" value="1"/>
</dbReference>
<dbReference type="SMART" id="SM00829">
    <property type="entry name" value="PKS_ER"/>
    <property type="match status" value="1"/>
</dbReference>
<dbReference type="SUPFAM" id="SSF51735">
    <property type="entry name" value="NAD(P)-binding Rossmann-fold domains"/>
    <property type="match status" value="1"/>
</dbReference>
<dbReference type="EMBL" id="HBIX01030535">
    <property type="protein sequence ID" value="CAE0727531.1"/>
    <property type="molecule type" value="Transcribed_RNA"/>
</dbReference>
<dbReference type="Gene3D" id="3.40.50.720">
    <property type="entry name" value="NAD(P)-binding Rossmann-like Domain"/>
    <property type="match status" value="1"/>
</dbReference>
<sequence>MSLSSAAGSAASSAISSPSIAAAAHVNINHINRNNTVRKWVLKRRPRGVFDPDLDAELVTSQYEYESPELQTHTHTHTNTLSHTHQPPPPPLELGDTQVVVEPTMLSVDAFLRTMMADGAYHGSLPIGSTFPALGYGRVVQAGVRSRHRIGTTVAGMLEASDRVVVESNAVVRAIGLPIPGFPKHASLGLLGITCGMTAYCGVFCVASRPPRRGETVVVTGAAGAVGSIAVQLCQSTGARVVAVAGGPQKKEYLLQTLGCDGVIDYKCTDRSLREQIAETCPNGIDFVYDNVGGRVLNALLYNINANARVVICGAISQYSGKLHNNHNGNGDKTIHYDYDCCGAEGPSNYLKLAEKGAEMRGFNVMQHIAKLPLMLLGMVYLWARGKVTLAVHVEEGLERFPRALQKLFTGETIGKTLVRVRAD</sequence>
<name>A0A7S4EQ83_9STRA</name>
<evidence type="ECO:0000313" key="3">
    <source>
        <dbReference type="EMBL" id="CAE0727531.1"/>
    </source>
</evidence>
<accession>A0A7S4EQ83</accession>
<gene>
    <name evidence="3" type="ORF">PAUS00366_LOCUS20314</name>
</gene>
<dbReference type="InterPro" id="IPR045010">
    <property type="entry name" value="MDR_fam"/>
</dbReference>
<proteinExistence type="predicted"/>
<dbReference type="InterPro" id="IPR020843">
    <property type="entry name" value="ER"/>
</dbReference>
<dbReference type="GO" id="GO:0016628">
    <property type="term" value="F:oxidoreductase activity, acting on the CH-CH group of donors, NAD or NADP as acceptor"/>
    <property type="evidence" value="ECO:0007669"/>
    <property type="project" value="InterPro"/>
</dbReference>
<dbReference type="AlphaFoldDB" id="A0A7S4EQ83"/>
<evidence type="ECO:0000259" key="2">
    <source>
        <dbReference type="SMART" id="SM00829"/>
    </source>
</evidence>
<dbReference type="InterPro" id="IPR036291">
    <property type="entry name" value="NAD(P)-bd_dom_sf"/>
</dbReference>
<evidence type="ECO:0000256" key="1">
    <source>
        <dbReference type="SAM" id="MobiDB-lite"/>
    </source>
</evidence>
<reference evidence="3" key="1">
    <citation type="submission" date="2021-01" db="EMBL/GenBank/DDBJ databases">
        <authorList>
            <person name="Corre E."/>
            <person name="Pelletier E."/>
            <person name="Niang G."/>
            <person name="Scheremetjew M."/>
            <person name="Finn R."/>
            <person name="Kale V."/>
            <person name="Holt S."/>
            <person name="Cochrane G."/>
            <person name="Meng A."/>
            <person name="Brown T."/>
            <person name="Cohen L."/>
        </authorList>
    </citation>
    <scope>NUCLEOTIDE SEQUENCE</scope>
    <source>
        <strain evidence="3">10249 10 AB</strain>
    </source>
</reference>
<dbReference type="Gene3D" id="3.90.180.10">
    <property type="entry name" value="Medium-chain alcohol dehydrogenases, catalytic domain"/>
    <property type="match status" value="1"/>
</dbReference>